<dbReference type="AlphaFoldDB" id="A0A9Q4H7M5"/>
<dbReference type="RefSeq" id="WP_267992627.1">
    <property type="nucleotide sequence ID" value="NZ_JAPQFC010001465.1"/>
</dbReference>
<accession>A0A9Q4H7M5</accession>
<feature type="non-terminal residue" evidence="1">
    <location>
        <position position="1"/>
    </location>
</feature>
<sequence>LKINNATPEKELMKNQELVMDSQELIHQEGLSQLGIKTSFMAIDFHVVVLVIGKYIANPL</sequence>
<name>A0A9Q4H7M5_ACTPL</name>
<proteinExistence type="predicted"/>
<protein>
    <submittedName>
        <fullName evidence="1">Uncharacterized protein</fullName>
    </submittedName>
</protein>
<dbReference type="Proteomes" id="UP001077788">
    <property type="component" value="Unassembled WGS sequence"/>
</dbReference>
<evidence type="ECO:0000313" key="1">
    <source>
        <dbReference type="EMBL" id="MCY6525167.1"/>
    </source>
</evidence>
<evidence type="ECO:0000313" key="2">
    <source>
        <dbReference type="Proteomes" id="UP001077788"/>
    </source>
</evidence>
<gene>
    <name evidence="1" type="ORF">OYG11_13295</name>
</gene>
<comment type="caution">
    <text evidence="1">The sequence shown here is derived from an EMBL/GenBank/DDBJ whole genome shotgun (WGS) entry which is preliminary data.</text>
</comment>
<reference evidence="1" key="2">
    <citation type="submission" date="2022-12" db="EMBL/GenBank/DDBJ databases">
        <authorList>
            <person name="Kardos G."/>
            <person name="Sarkozi R."/>
            <person name="Laczko L."/>
            <person name="Marton S."/>
            <person name="Makrai L."/>
            <person name="Banyai K."/>
            <person name="Fodor L."/>
        </authorList>
    </citation>
    <scope>NUCLEOTIDE SEQUENCE</scope>
    <source>
        <strain evidence="1">84/14</strain>
    </source>
</reference>
<dbReference type="EMBL" id="JAPQFC010001465">
    <property type="protein sequence ID" value="MCY6525167.1"/>
    <property type="molecule type" value="Genomic_DNA"/>
</dbReference>
<reference evidence="1" key="1">
    <citation type="journal article" date="2021" name="Vet Sci">
        <title>O-Serogroups and Pathovirotypes of Escherichia coli Isolated from Post-Weaning Piglets Showing Diarrhoea and/or Oedema in South Korea.</title>
        <authorList>
            <person name="Byun J.W."/>
            <person name="Moon B.Y."/>
            <person name="Do K.H."/>
            <person name="Lee K."/>
            <person name="Lee H.Y."/>
            <person name="Kim W.I."/>
            <person name="So B."/>
            <person name="Lee W.K."/>
        </authorList>
    </citation>
    <scope>NUCLEOTIDE SEQUENCE</scope>
    <source>
        <strain evidence="1">84/14</strain>
    </source>
</reference>
<organism evidence="1 2">
    <name type="scientific">Actinobacillus pleuropneumoniae</name>
    <name type="common">Haemophilus pleuropneumoniae</name>
    <dbReference type="NCBI Taxonomy" id="715"/>
    <lineage>
        <taxon>Bacteria</taxon>
        <taxon>Pseudomonadati</taxon>
        <taxon>Pseudomonadota</taxon>
        <taxon>Gammaproteobacteria</taxon>
        <taxon>Pasteurellales</taxon>
        <taxon>Pasteurellaceae</taxon>
        <taxon>Actinobacillus</taxon>
    </lineage>
</organism>